<name>A0ACC4CFP1_POPAL</name>
<dbReference type="Proteomes" id="UP000309997">
    <property type="component" value="Unassembled WGS sequence"/>
</dbReference>
<proteinExistence type="predicted"/>
<sequence length="115" mass="13016">MCPKSSLPFPWISNEILMKLEKKDLSRERWHCQSVICAVYSAHLKEIAGNAIVIRRDFGRNLGLQSVGGGEKPAFLLQSTEVLEPSIQKIQEEMLRATLYIELATCMRALAAWIK</sequence>
<comment type="caution">
    <text evidence="1">The sequence shown here is derived from an EMBL/GenBank/DDBJ whole genome shotgun (WGS) entry which is preliminary data.</text>
</comment>
<protein>
    <submittedName>
        <fullName evidence="1">Uncharacterized protein</fullName>
    </submittedName>
</protein>
<dbReference type="EMBL" id="RCHU02000005">
    <property type="protein sequence ID" value="KAL3593142.1"/>
    <property type="molecule type" value="Genomic_DNA"/>
</dbReference>
<reference evidence="1 2" key="1">
    <citation type="journal article" date="2024" name="Plant Biotechnol. J.">
        <title>Genome and CRISPR/Cas9 system of a widespread forest tree (Populus alba) in the world.</title>
        <authorList>
            <person name="Liu Y.J."/>
            <person name="Jiang P.F."/>
            <person name="Han X.M."/>
            <person name="Li X.Y."/>
            <person name="Wang H.M."/>
            <person name="Wang Y.J."/>
            <person name="Wang X.X."/>
            <person name="Zeng Q.Y."/>
        </authorList>
    </citation>
    <scope>NUCLEOTIDE SEQUENCE [LARGE SCALE GENOMIC DNA]</scope>
    <source>
        <strain evidence="2">cv. PAL-ZL1</strain>
    </source>
</reference>
<organism evidence="1 2">
    <name type="scientific">Populus alba</name>
    <name type="common">White poplar</name>
    <dbReference type="NCBI Taxonomy" id="43335"/>
    <lineage>
        <taxon>Eukaryota</taxon>
        <taxon>Viridiplantae</taxon>
        <taxon>Streptophyta</taxon>
        <taxon>Embryophyta</taxon>
        <taxon>Tracheophyta</taxon>
        <taxon>Spermatophyta</taxon>
        <taxon>Magnoliopsida</taxon>
        <taxon>eudicotyledons</taxon>
        <taxon>Gunneridae</taxon>
        <taxon>Pentapetalae</taxon>
        <taxon>rosids</taxon>
        <taxon>fabids</taxon>
        <taxon>Malpighiales</taxon>
        <taxon>Salicaceae</taxon>
        <taxon>Saliceae</taxon>
        <taxon>Populus</taxon>
    </lineage>
</organism>
<gene>
    <name evidence="1" type="ORF">D5086_011782</name>
</gene>
<evidence type="ECO:0000313" key="2">
    <source>
        <dbReference type="Proteomes" id="UP000309997"/>
    </source>
</evidence>
<accession>A0ACC4CFP1</accession>
<keyword evidence="2" id="KW-1185">Reference proteome</keyword>
<evidence type="ECO:0000313" key="1">
    <source>
        <dbReference type="EMBL" id="KAL3593142.1"/>
    </source>
</evidence>